<proteinExistence type="predicted"/>
<evidence type="ECO:0000313" key="8">
    <source>
        <dbReference type="Proteomes" id="UP000475385"/>
    </source>
</evidence>
<evidence type="ECO:0000313" key="7">
    <source>
        <dbReference type="EMBL" id="NGM21391.1"/>
    </source>
</evidence>
<dbReference type="AlphaFoldDB" id="A0A6M1LM16"/>
<organism evidence="7 8">
    <name type="scientific">Falsiroseomonas algicola</name>
    <dbReference type="NCBI Taxonomy" id="2716930"/>
    <lineage>
        <taxon>Bacteria</taxon>
        <taxon>Pseudomonadati</taxon>
        <taxon>Pseudomonadota</taxon>
        <taxon>Alphaproteobacteria</taxon>
        <taxon>Acetobacterales</taxon>
        <taxon>Roseomonadaceae</taxon>
        <taxon>Falsiroseomonas</taxon>
    </lineage>
</organism>
<dbReference type="GO" id="GO:0000976">
    <property type="term" value="F:transcription cis-regulatory region binding"/>
    <property type="evidence" value="ECO:0007669"/>
    <property type="project" value="TreeGrafter"/>
</dbReference>
<dbReference type="GO" id="GO:0003700">
    <property type="term" value="F:DNA-binding transcription factor activity"/>
    <property type="evidence" value="ECO:0007669"/>
    <property type="project" value="TreeGrafter"/>
</dbReference>
<evidence type="ECO:0000256" key="5">
    <source>
        <dbReference type="SAM" id="MobiDB-lite"/>
    </source>
</evidence>
<dbReference type="RefSeq" id="WP_164695282.1">
    <property type="nucleotide sequence ID" value="NZ_JAAIKB010000005.1"/>
</dbReference>
<accession>A0A6M1LM16</accession>
<dbReference type="Pfam" id="PF00440">
    <property type="entry name" value="TetR_N"/>
    <property type="match status" value="1"/>
</dbReference>
<feature type="region of interest" description="Disordered" evidence="5">
    <location>
        <begin position="1"/>
        <end position="24"/>
    </location>
</feature>
<keyword evidence="2 4" id="KW-0238">DNA-binding</keyword>
<dbReference type="PROSITE" id="PS50977">
    <property type="entry name" value="HTH_TETR_2"/>
    <property type="match status" value="1"/>
</dbReference>
<dbReference type="PANTHER" id="PTHR30055">
    <property type="entry name" value="HTH-TYPE TRANSCRIPTIONAL REGULATOR RUTR"/>
    <property type="match status" value="1"/>
</dbReference>
<dbReference type="Proteomes" id="UP000475385">
    <property type="component" value="Unassembled WGS sequence"/>
</dbReference>
<dbReference type="InterPro" id="IPR050109">
    <property type="entry name" value="HTH-type_TetR-like_transc_reg"/>
</dbReference>
<evidence type="ECO:0000256" key="4">
    <source>
        <dbReference type="PROSITE-ProRule" id="PRU00335"/>
    </source>
</evidence>
<keyword evidence="1" id="KW-0805">Transcription regulation</keyword>
<dbReference type="EMBL" id="JAAIKB010000005">
    <property type="protein sequence ID" value="NGM21391.1"/>
    <property type="molecule type" value="Genomic_DNA"/>
</dbReference>
<evidence type="ECO:0000256" key="3">
    <source>
        <dbReference type="ARBA" id="ARBA00023163"/>
    </source>
</evidence>
<dbReference type="InterPro" id="IPR009057">
    <property type="entry name" value="Homeodomain-like_sf"/>
</dbReference>
<feature type="compositionally biased region" description="Basic and acidic residues" evidence="5">
    <location>
        <begin position="12"/>
        <end position="24"/>
    </location>
</feature>
<sequence length="207" mass="22355">MPPAPVPRKKRYESESRSQQREQTKARLLDAAEARFSEAGYENVSVADIAGAAKVVPSLINTYFAGKAGLLMAVVARHNAPQWPVLMAILREDAPALDRLDRFIAAQAAMDLGKPRLLAGLQGLSWTWPPESEAANIEELRPARDALAALVRDGIAEGTIRPIPEEIAVETIIAVYTQGLRPVVFGTAEVATAATLIQQRLRALLAA</sequence>
<gene>
    <name evidence="7" type="ORF">G3576_15310</name>
</gene>
<dbReference type="SUPFAM" id="SSF48498">
    <property type="entry name" value="Tetracyclin repressor-like, C-terminal domain"/>
    <property type="match status" value="1"/>
</dbReference>
<protein>
    <submittedName>
        <fullName evidence="7">TetR/AcrR family transcriptional regulator</fullName>
    </submittedName>
</protein>
<dbReference type="Gene3D" id="1.10.10.60">
    <property type="entry name" value="Homeodomain-like"/>
    <property type="match status" value="1"/>
</dbReference>
<dbReference type="InterPro" id="IPR036271">
    <property type="entry name" value="Tet_transcr_reg_TetR-rel_C_sf"/>
</dbReference>
<feature type="domain" description="HTH tetR-type" evidence="6">
    <location>
        <begin position="22"/>
        <end position="82"/>
    </location>
</feature>
<dbReference type="SUPFAM" id="SSF46689">
    <property type="entry name" value="Homeodomain-like"/>
    <property type="match status" value="1"/>
</dbReference>
<comment type="caution">
    <text evidence="7">The sequence shown here is derived from an EMBL/GenBank/DDBJ whole genome shotgun (WGS) entry which is preliminary data.</text>
</comment>
<evidence type="ECO:0000259" key="6">
    <source>
        <dbReference type="PROSITE" id="PS50977"/>
    </source>
</evidence>
<dbReference type="PANTHER" id="PTHR30055:SF234">
    <property type="entry name" value="HTH-TYPE TRANSCRIPTIONAL REGULATOR BETI"/>
    <property type="match status" value="1"/>
</dbReference>
<reference evidence="7 8" key="1">
    <citation type="submission" date="2020-03" db="EMBL/GenBank/DDBJ databases">
        <title>Roseomonas stagni sp. nov., isolated from pond water in Japan.</title>
        <authorList>
            <person name="Furuhata K."/>
            <person name="Miyamoto H."/>
            <person name="Goto K."/>
        </authorList>
    </citation>
    <scope>NUCLEOTIDE SEQUENCE [LARGE SCALE GENOMIC DNA]</scope>
    <source>
        <strain evidence="7 8">PeD5</strain>
    </source>
</reference>
<name>A0A6M1LM16_9PROT</name>
<keyword evidence="3" id="KW-0804">Transcription</keyword>
<feature type="DNA-binding region" description="H-T-H motif" evidence="4">
    <location>
        <begin position="45"/>
        <end position="64"/>
    </location>
</feature>
<evidence type="ECO:0000256" key="1">
    <source>
        <dbReference type="ARBA" id="ARBA00023015"/>
    </source>
</evidence>
<evidence type="ECO:0000256" key="2">
    <source>
        <dbReference type="ARBA" id="ARBA00023125"/>
    </source>
</evidence>
<dbReference type="Gene3D" id="1.10.357.10">
    <property type="entry name" value="Tetracycline Repressor, domain 2"/>
    <property type="match status" value="1"/>
</dbReference>
<dbReference type="InterPro" id="IPR001647">
    <property type="entry name" value="HTH_TetR"/>
</dbReference>
<keyword evidence="8" id="KW-1185">Reference proteome</keyword>